<dbReference type="AlphaFoldDB" id="A0A090KXD4"/>
<dbReference type="STRING" id="34506.A0A090KXD4"/>
<sequence length="957" mass="111719">MKFPVDNEDNLAIPKRFGGEAIMYSNSKLPEVDTVISELSGECCKSDVWRTFALAYYRQNKISDFYKIILKAIEIRQSHIDENYHILKLYDALVSYEIMCCWKETDKLGDKIFRYHESHILQRAFYLLYEGQKLEHAEAQFKFITNTNERNIPALIGYACILYNKKEYFKSLKYFKKALKIYPKSPPYVRLGIGYCLLKLGYIEKAKVAFERVLELEKDNSYALTALAILDFANNTLKSTTAGATKLIKSWKLDTNNISTALELSDFLFLKGEYEKSEKYSKIALQLSESKLMKGRSHYFFGRNLHQKGEIDLAIYHYAIAIDLCGSNFLNPLFGLGQLYAKKRKFEKAIEYFEMFLALSPNNIEVKKALIMMYMRSSNVDTEKNYTRMCSIKKYFSELLVGENQDDPLLINEYSRFMEKTNISISLKETSRLINIYKDLKNDLCPIELVNNYGVYLYMNGMYLQASTAFSECFARIEKIRSKNQFYAESLELTLTFNLARAKEELGFMDDAIELYEILLKWKPNYKEAILRLGKIAEKRTNYNEAISYYQNILSDDPNNVLALSALGYFYLNRKNYLEAQKSFETIIKLPNQRTNAYAYLGLGTIWLDQLYKPNRNKNKDDDHISRAFEMFSKVLRYHPMNIYAGNGIGVLLTFIGDYEKARECFAIVRENLLNNKGPWLNLAYVYGMLKNYLNSIQLYKAAIDKFGLDEDTETLIALGYNYWKKKEYINAMNYVNKAVNIDPFNLYAIYNLAKICTKVGLNILESSNNSLTEIDNAIAYFNKAKNYFININKSLNSDNGIKIKWKYLNIEQITEEILICDNFLKKANLLRPKILEAEKNKEESKNKQKEVILKLEEEKLVQLKVLEEQNIEKQSRLKILRNEFLNMNKDALKILTNDDKKKNINKNENGKKKKKNDLEDFISDDEVVENSDKKKRNKQGKSERKKKHNDINKNLK</sequence>
<dbReference type="GeneID" id="36374525"/>
<keyword evidence="7" id="KW-1185">Reference proteome</keyword>
<dbReference type="PANTHER" id="PTHR14027:SF2">
    <property type="entry name" value="RNA POLYMERASE-ASSOCIATED PROTEIN CTR9 HOMOLOG"/>
    <property type="match status" value="1"/>
</dbReference>
<feature type="repeat" description="TPR" evidence="3">
    <location>
        <begin position="561"/>
        <end position="594"/>
    </location>
</feature>
<dbReference type="PROSITE" id="PS50293">
    <property type="entry name" value="TPR_REGION"/>
    <property type="match status" value="1"/>
</dbReference>
<evidence type="ECO:0000313" key="6">
    <source>
        <dbReference type="EMBL" id="CEF62160.1"/>
    </source>
</evidence>
<dbReference type="SMART" id="SM00028">
    <property type="entry name" value="TPR"/>
    <property type="match status" value="11"/>
</dbReference>
<feature type="coiled-coil region" evidence="4">
    <location>
        <begin position="835"/>
        <end position="884"/>
    </location>
</feature>
<evidence type="ECO:0000256" key="2">
    <source>
        <dbReference type="ARBA" id="ARBA00022803"/>
    </source>
</evidence>
<organism evidence="6">
    <name type="scientific">Strongyloides ratti</name>
    <name type="common">Parasitic roundworm</name>
    <dbReference type="NCBI Taxonomy" id="34506"/>
    <lineage>
        <taxon>Eukaryota</taxon>
        <taxon>Metazoa</taxon>
        <taxon>Ecdysozoa</taxon>
        <taxon>Nematoda</taxon>
        <taxon>Chromadorea</taxon>
        <taxon>Rhabditida</taxon>
        <taxon>Tylenchina</taxon>
        <taxon>Panagrolaimomorpha</taxon>
        <taxon>Strongyloidoidea</taxon>
        <taxon>Strongyloididae</taxon>
        <taxon>Strongyloides</taxon>
    </lineage>
</organism>
<keyword evidence="1" id="KW-0677">Repeat</keyword>
<dbReference type="RefSeq" id="XP_024501362.1">
    <property type="nucleotide sequence ID" value="XM_024647267.1"/>
</dbReference>
<feature type="repeat" description="TPR" evidence="3">
    <location>
        <begin position="713"/>
        <end position="746"/>
    </location>
</feature>
<feature type="compositionally biased region" description="Basic residues" evidence="5">
    <location>
        <begin position="934"/>
        <end position="949"/>
    </location>
</feature>
<evidence type="ECO:0000313" key="9">
    <source>
        <dbReference type="WormBase" id="SRAE_1000043400"/>
    </source>
</evidence>
<dbReference type="EMBL" id="LN609528">
    <property type="protein sequence ID" value="CEF62160.1"/>
    <property type="molecule type" value="Genomic_DNA"/>
</dbReference>
<dbReference type="GO" id="GO:0006355">
    <property type="term" value="P:regulation of DNA-templated transcription"/>
    <property type="evidence" value="ECO:0007669"/>
    <property type="project" value="InterPro"/>
</dbReference>
<dbReference type="InterPro" id="IPR013105">
    <property type="entry name" value="TPR_2"/>
</dbReference>
<dbReference type="OrthoDB" id="343875at2759"/>
<evidence type="ECO:0000256" key="1">
    <source>
        <dbReference type="ARBA" id="ARBA00022737"/>
    </source>
</evidence>
<dbReference type="Proteomes" id="UP000035682">
    <property type="component" value="Unplaced"/>
</dbReference>
<proteinExistence type="predicted"/>
<gene>
    <name evidence="6 8 9" type="ORF">SRAE_1000043400</name>
</gene>
<reference evidence="8" key="3">
    <citation type="submission" date="2020-12" db="UniProtKB">
        <authorList>
            <consortium name="WormBaseParasite"/>
        </authorList>
    </citation>
    <scope>IDENTIFICATION</scope>
</reference>
<reference evidence="6" key="1">
    <citation type="submission" date="2014-09" db="EMBL/GenBank/DDBJ databases">
        <authorList>
            <person name="Aslett A.Martin."/>
        </authorList>
    </citation>
    <scope>NUCLEOTIDE SEQUENCE</scope>
    <source>
        <strain evidence="6">ED321 Heterogonic</strain>
    </source>
</reference>
<dbReference type="PANTHER" id="PTHR14027">
    <property type="entry name" value="RNA POLYMERASE-ASSOCIATED PROTEIN CTR9"/>
    <property type="match status" value="1"/>
</dbReference>
<dbReference type="InterPro" id="IPR011990">
    <property type="entry name" value="TPR-like_helical_dom_sf"/>
</dbReference>
<evidence type="ECO:0000313" key="7">
    <source>
        <dbReference type="Proteomes" id="UP000035682"/>
    </source>
</evidence>
<feature type="repeat" description="TPR" evidence="3">
    <location>
        <begin position="527"/>
        <end position="560"/>
    </location>
</feature>
<dbReference type="InterPro" id="IPR019734">
    <property type="entry name" value="TPR_rpt"/>
</dbReference>
<dbReference type="SUPFAM" id="SSF48452">
    <property type="entry name" value="TPR-like"/>
    <property type="match status" value="2"/>
</dbReference>
<evidence type="ECO:0000313" key="8">
    <source>
        <dbReference type="WBParaSite" id="SRAE_1000043400.1"/>
    </source>
</evidence>
<dbReference type="CTD" id="36374525"/>
<dbReference type="WormBase" id="SRAE_1000043400">
    <property type="protein sequence ID" value="SRP01804"/>
    <property type="gene ID" value="WBGene00257030"/>
</dbReference>
<dbReference type="Pfam" id="PF14559">
    <property type="entry name" value="TPR_19"/>
    <property type="match status" value="1"/>
</dbReference>
<keyword evidence="2 3" id="KW-0802">TPR repeat</keyword>
<dbReference type="Pfam" id="PF13181">
    <property type="entry name" value="TPR_8"/>
    <property type="match status" value="3"/>
</dbReference>
<keyword evidence="4" id="KW-0175">Coiled coil</keyword>
<dbReference type="WBParaSite" id="SRAE_1000043400.1">
    <property type="protein sequence ID" value="SRAE_1000043400.1"/>
    <property type="gene ID" value="WBGene00257030"/>
</dbReference>
<name>A0A090KXD4_STRRB</name>
<reference evidence="7" key="2">
    <citation type="submission" date="2014-09" db="EMBL/GenBank/DDBJ databases">
        <authorList>
            <person name="Martin A.A."/>
        </authorList>
    </citation>
    <scope>NUCLEOTIDE SEQUENCE</scope>
    <source>
        <strain evidence="7">ED321</strain>
    </source>
</reference>
<dbReference type="GO" id="GO:0000993">
    <property type="term" value="F:RNA polymerase II complex binding"/>
    <property type="evidence" value="ECO:0007669"/>
    <property type="project" value="TreeGrafter"/>
</dbReference>
<dbReference type="Pfam" id="PF07719">
    <property type="entry name" value="TPR_2"/>
    <property type="match status" value="1"/>
</dbReference>
<feature type="region of interest" description="Disordered" evidence="5">
    <location>
        <begin position="927"/>
        <end position="957"/>
    </location>
</feature>
<evidence type="ECO:0000256" key="3">
    <source>
        <dbReference type="PROSITE-ProRule" id="PRU00339"/>
    </source>
</evidence>
<dbReference type="PROSITE" id="PS50005">
    <property type="entry name" value="TPR"/>
    <property type="match status" value="6"/>
</dbReference>
<accession>A0A090KXD4</accession>
<feature type="repeat" description="TPR" evidence="3">
    <location>
        <begin position="152"/>
        <end position="185"/>
    </location>
</feature>
<dbReference type="GO" id="GO:0006368">
    <property type="term" value="P:transcription elongation by RNA polymerase II"/>
    <property type="evidence" value="ECO:0007669"/>
    <property type="project" value="TreeGrafter"/>
</dbReference>
<feature type="repeat" description="TPR" evidence="3">
    <location>
        <begin position="330"/>
        <end position="363"/>
    </location>
</feature>
<dbReference type="InterPro" id="IPR031101">
    <property type="entry name" value="Ctr9"/>
</dbReference>
<dbReference type="Gene3D" id="1.25.40.10">
    <property type="entry name" value="Tetratricopeptide repeat domain"/>
    <property type="match status" value="4"/>
</dbReference>
<protein>
    <submittedName>
        <fullName evidence="6 8">RNA polymerase-associated protein Ctr9 homolog</fullName>
    </submittedName>
</protein>
<feature type="repeat" description="TPR" evidence="3">
    <location>
        <begin position="187"/>
        <end position="220"/>
    </location>
</feature>
<dbReference type="eggNOG" id="KOG2002">
    <property type="taxonomic scope" value="Eukaryota"/>
</dbReference>
<evidence type="ECO:0000256" key="4">
    <source>
        <dbReference type="SAM" id="Coils"/>
    </source>
</evidence>
<evidence type="ECO:0000256" key="5">
    <source>
        <dbReference type="SAM" id="MobiDB-lite"/>
    </source>
</evidence>
<dbReference type="OMA" id="RYHESHI"/>
<dbReference type="GO" id="GO:0016593">
    <property type="term" value="C:Cdc73/Paf1 complex"/>
    <property type="evidence" value="ECO:0007669"/>
    <property type="project" value="TreeGrafter"/>
</dbReference>